<organism evidence="1 2">
    <name type="scientific">Banduia mediterranea</name>
    <dbReference type="NCBI Taxonomy" id="3075609"/>
    <lineage>
        <taxon>Bacteria</taxon>
        <taxon>Pseudomonadati</taxon>
        <taxon>Pseudomonadota</taxon>
        <taxon>Gammaproteobacteria</taxon>
        <taxon>Nevskiales</taxon>
        <taxon>Algiphilaceae</taxon>
        <taxon>Banduia</taxon>
    </lineage>
</organism>
<dbReference type="RefSeq" id="WP_311366199.1">
    <property type="nucleotide sequence ID" value="NZ_JAVRIC010000026.1"/>
</dbReference>
<evidence type="ECO:0000313" key="2">
    <source>
        <dbReference type="Proteomes" id="UP001254608"/>
    </source>
</evidence>
<sequence length="88" mass="9887">MRQNLSQWFGIADRLGTELRVRRIQKPRLLLEPEPPSLKRRFTLRGRAGFAEYAHMQAAPLAFASRIARSCAGECCALPTVTGMICLN</sequence>
<accession>A0ABU2WLM8</accession>
<keyword evidence="2" id="KW-1185">Reference proteome</keyword>
<proteinExistence type="predicted"/>
<protein>
    <submittedName>
        <fullName evidence="1">Uncharacterized protein</fullName>
    </submittedName>
</protein>
<dbReference type="EMBL" id="JAVRIC010000026">
    <property type="protein sequence ID" value="MDT0498787.1"/>
    <property type="molecule type" value="Genomic_DNA"/>
</dbReference>
<dbReference type="Proteomes" id="UP001254608">
    <property type="component" value="Unassembled WGS sequence"/>
</dbReference>
<reference evidence="1 2" key="1">
    <citation type="submission" date="2023-09" db="EMBL/GenBank/DDBJ databases">
        <authorList>
            <person name="Rey-Velasco X."/>
        </authorList>
    </citation>
    <scope>NUCLEOTIDE SEQUENCE [LARGE SCALE GENOMIC DNA]</scope>
    <source>
        <strain evidence="1 2">W345</strain>
    </source>
</reference>
<comment type="caution">
    <text evidence="1">The sequence shown here is derived from an EMBL/GenBank/DDBJ whole genome shotgun (WGS) entry which is preliminary data.</text>
</comment>
<evidence type="ECO:0000313" key="1">
    <source>
        <dbReference type="EMBL" id="MDT0498787.1"/>
    </source>
</evidence>
<name>A0ABU2WLM8_9GAMM</name>
<gene>
    <name evidence="1" type="ORF">RM530_15665</name>
</gene>